<dbReference type="InterPro" id="IPR038375">
    <property type="entry name" value="NDUFAF7_sf"/>
</dbReference>
<dbReference type="InterPro" id="IPR029063">
    <property type="entry name" value="SAM-dependent_MTases_sf"/>
</dbReference>
<dbReference type="GO" id="GO:0035243">
    <property type="term" value="F:protein-arginine omega-N symmetric methyltransferase activity"/>
    <property type="evidence" value="ECO:0007669"/>
    <property type="project" value="TreeGrafter"/>
</dbReference>
<dbReference type="PANTHER" id="PTHR12049:SF7">
    <property type="entry name" value="PROTEIN ARGININE METHYLTRANSFERASE NDUFAF7, MITOCHONDRIAL"/>
    <property type="match status" value="1"/>
</dbReference>
<gene>
    <name evidence="3" type="ORF">SAMN05421743_11813</name>
</gene>
<keyword evidence="1 3" id="KW-0489">Methyltransferase</keyword>
<name>A0A1H4GU58_9BACI</name>
<proteinExistence type="predicted"/>
<dbReference type="EMBL" id="FNQR01000018">
    <property type="protein sequence ID" value="SEB12388.1"/>
    <property type="molecule type" value="Genomic_DNA"/>
</dbReference>
<evidence type="ECO:0000256" key="2">
    <source>
        <dbReference type="ARBA" id="ARBA00022679"/>
    </source>
</evidence>
<accession>A0A1H4GU58</accession>
<keyword evidence="2 3" id="KW-0808">Transferase</keyword>
<evidence type="ECO:0000256" key="1">
    <source>
        <dbReference type="ARBA" id="ARBA00022603"/>
    </source>
</evidence>
<dbReference type="PANTHER" id="PTHR12049">
    <property type="entry name" value="PROTEIN ARGININE METHYLTRANSFERASE NDUFAF7, MITOCHONDRIAL"/>
    <property type="match status" value="1"/>
</dbReference>
<evidence type="ECO:0000313" key="4">
    <source>
        <dbReference type="Proteomes" id="UP000198584"/>
    </source>
</evidence>
<dbReference type="Gene3D" id="3.40.50.12710">
    <property type="match status" value="1"/>
</dbReference>
<evidence type="ECO:0000313" key="3">
    <source>
        <dbReference type="EMBL" id="SEB12388.1"/>
    </source>
</evidence>
<protein>
    <submittedName>
        <fullName evidence="3">SAM-dependent methyltransferase, MidA family</fullName>
    </submittedName>
</protein>
<dbReference type="Proteomes" id="UP000198584">
    <property type="component" value="Unassembled WGS sequence"/>
</dbReference>
<dbReference type="InterPro" id="IPR003788">
    <property type="entry name" value="NDUFAF7"/>
</dbReference>
<reference evidence="3 4" key="1">
    <citation type="submission" date="2016-10" db="EMBL/GenBank/DDBJ databases">
        <authorList>
            <person name="de Groot N.N."/>
        </authorList>
    </citation>
    <scope>NUCLEOTIDE SEQUENCE [LARGE SCALE GENOMIC DNA]</scope>
    <source>
        <strain evidence="3 4">CCM7597</strain>
    </source>
</reference>
<sequence>MKSLIEDRPERSIGYDTFIEYSLYHEGKGYYQRDGIKVGKEGDFYTSSMIHSIFAEIFADYFFKVTQTLDIPLQICEIGGGDGTFAHQVMERLKRHQAPYTYHLIEKSPFHRDTLKVNESEGGFALYESMDEFLNQNSFFEGIIFSNEWLDAQPVKVVEKCDGDMVEIQVSLDEKDNFKEVVRPLDRELSLFMTTYNIHLEEGQRIEIPLYMIHAVRKLDTLLDRGLIVTVDYGYEREDWNHPARREGSLRGYSQHQLVKNVLQDPGSMDITHHVHWDIWKALGEDIGWENIFLKKQKEFLLQSGILEELIAHNNADPFSEESKKNRAISSLVAGNGYSHAFDVCIQAKKINKESIERHKKNLLSD</sequence>
<dbReference type="Pfam" id="PF02636">
    <property type="entry name" value="Methyltransf_28"/>
    <property type="match status" value="1"/>
</dbReference>
<dbReference type="GO" id="GO:0032259">
    <property type="term" value="P:methylation"/>
    <property type="evidence" value="ECO:0007669"/>
    <property type="project" value="UniProtKB-KW"/>
</dbReference>
<dbReference type="AlphaFoldDB" id="A0A1H4GU58"/>
<organism evidence="3 4">
    <name type="scientific">Thalassobacillus cyri</name>
    <dbReference type="NCBI Taxonomy" id="571932"/>
    <lineage>
        <taxon>Bacteria</taxon>
        <taxon>Bacillati</taxon>
        <taxon>Bacillota</taxon>
        <taxon>Bacilli</taxon>
        <taxon>Bacillales</taxon>
        <taxon>Bacillaceae</taxon>
        <taxon>Thalassobacillus</taxon>
    </lineage>
</organism>
<dbReference type="SUPFAM" id="SSF53335">
    <property type="entry name" value="S-adenosyl-L-methionine-dependent methyltransferases"/>
    <property type="match status" value="1"/>
</dbReference>
<dbReference type="STRING" id="571932.SAMN05421743_11813"/>
<keyword evidence="4" id="KW-1185">Reference proteome</keyword>